<protein>
    <submittedName>
        <fullName evidence="1">Uncharacterized protein</fullName>
    </submittedName>
</protein>
<organism evidence="1 2">
    <name type="scientific">Aureimonas endophytica</name>
    <dbReference type="NCBI Taxonomy" id="2027858"/>
    <lineage>
        <taxon>Bacteria</taxon>
        <taxon>Pseudomonadati</taxon>
        <taxon>Pseudomonadota</taxon>
        <taxon>Alphaproteobacteria</taxon>
        <taxon>Hyphomicrobiales</taxon>
        <taxon>Aurantimonadaceae</taxon>
        <taxon>Aureimonas</taxon>
    </lineage>
</organism>
<comment type="caution">
    <text evidence="1">The sequence shown here is derived from an EMBL/GenBank/DDBJ whole genome shotgun (WGS) entry which is preliminary data.</text>
</comment>
<gene>
    <name evidence="1" type="ORF">GCM10011390_42030</name>
</gene>
<evidence type="ECO:0000313" key="2">
    <source>
        <dbReference type="Proteomes" id="UP000644699"/>
    </source>
</evidence>
<evidence type="ECO:0000313" key="1">
    <source>
        <dbReference type="EMBL" id="GGE18452.1"/>
    </source>
</evidence>
<proteinExistence type="predicted"/>
<accession>A0A917EBE0</accession>
<sequence length="99" mass="11223">MAQHVFEVYGYGSCYYQGVFVKESENFVFYRRREGGRVSRIAKVGTVVVETSDPDGAIRRFQAATKAFAEEERLAVAALYELRRRRALAGRAALAEEPR</sequence>
<dbReference type="Proteomes" id="UP000644699">
    <property type="component" value="Unassembled WGS sequence"/>
</dbReference>
<dbReference type="AlphaFoldDB" id="A0A917EBE0"/>
<reference evidence="1" key="1">
    <citation type="journal article" date="2014" name="Int. J. Syst. Evol. Microbiol.">
        <title>Complete genome sequence of Corynebacterium casei LMG S-19264T (=DSM 44701T), isolated from a smear-ripened cheese.</title>
        <authorList>
            <consortium name="US DOE Joint Genome Institute (JGI-PGF)"/>
            <person name="Walter F."/>
            <person name="Albersmeier A."/>
            <person name="Kalinowski J."/>
            <person name="Ruckert C."/>
        </authorList>
    </citation>
    <scope>NUCLEOTIDE SEQUENCE</scope>
    <source>
        <strain evidence="1">CGMCC 1.15367</strain>
    </source>
</reference>
<dbReference type="EMBL" id="BMIQ01000008">
    <property type="protein sequence ID" value="GGE18452.1"/>
    <property type="molecule type" value="Genomic_DNA"/>
</dbReference>
<name>A0A917EBE0_9HYPH</name>
<dbReference type="RefSeq" id="WP_188911990.1">
    <property type="nucleotide sequence ID" value="NZ_BMIQ01000008.1"/>
</dbReference>
<reference evidence="1" key="2">
    <citation type="submission" date="2020-09" db="EMBL/GenBank/DDBJ databases">
        <authorList>
            <person name="Sun Q."/>
            <person name="Zhou Y."/>
        </authorList>
    </citation>
    <scope>NUCLEOTIDE SEQUENCE</scope>
    <source>
        <strain evidence="1">CGMCC 1.15367</strain>
    </source>
</reference>
<keyword evidence="2" id="KW-1185">Reference proteome</keyword>